<dbReference type="EMBL" id="FMJC01000002">
    <property type="protein sequence ID" value="SCM74677.1"/>
    <property type="molecule type" value="Genomic_DNA"/>
</dbReference>
<comment type="subcellular location">
    <subcellularLocation>
        <location evidence="5">Cell membrane</location>
        <topology evidence="5">Multi-pass membrane protein</topology>
    </subcellularLocation>
</comment>
<evidence type="ECO:0000256" key="2">
    <source>
        <dbReference type="ARBA" id="ARBA00022692"/>
    </source>
</evidence>
<dbReference type="InterPro" id="IPR003844">
    <property type="entry name" value="UPF0060"/>
</dbReference>
<evidence type="ECO:0000256" key="4">
    <source>
        <dbReference type="ARBA" id="ARBA00023136"/>
    </source>
</evidence>
<keyword evidence="2 5" id="KW-0812">Transmembrane</keyword>
<dbReference type="PANTHER" id="PTHR36116:SF1">
    <property type="entry name" value="UPF0060 MEMBRANE PROTEIN YNFA"/>
    <property type="match status" value="1"/>
</dbReference>
<gene>
    <name evidence="6" type="ORF">KL86DES1_22086</name>
</gene>
<feature type="transmembrane region" description="Helical" evidence="5">
    <location>
        <begin position="78"/>
        <end position="95"/>
    </location>
</feature>
<comment type="similarity">
    <text evidence="5">Belongs to the UPF0060 family.</text>
</comment>
<dbReference type="NCBIfam" id="NF002586">
    <property type="entry name" value="PRK02237.1"/>
    <property type="match status" value="1"/>
</dbReference>
<dbReference type="GO" id="GO:0005886">
    <property type="term" value="C:plasma membrane"/>
    <property type="evidence" value="ECO:0007669"/>
    <property type="project" value="UniProtKB-SubCell"/>
</dbReference>
<sequence length="156" mass="16649">MEPVFQHASVAPAAPLWLSTADPHSVMLPPRGLANRAARKNTAKKHMILKTLFLFVVTAIAEIVGCYLPYVWLRKGGSPWLLVPAALSLALFAWLLTMHPAASGRVYAAYGCVYVATALSWLKFVDKVSLSTTDMLGGAVALAGMLIIVSGWGSPA</sequence>
<dbReference type="Pfam" id="PF02694">
    <property type="entry name" value="UPF0060"/>
    <property type="match status" value="1"/>
</dbReference>
<feature type="transmembrane region" description="Helical" evidence="5">
    <location>
        <begin position="107"/>
        <end position="124"/>
    </location>
</feature>
<accession>A0A212LB18</accession>
<keyword evidence="1 5" id="KW-1003">Cell membrane</keyword>
<keyword evidence="4 5" id="KW-0472">Membrane</keyword>
<evidence type="ECO:0000256" key="5">
    <source>
        <dbReference type="HAMAP-Rule" id="MF_00010"/>
    </source>
</evidence>
<keyword evidence="3 5" id="KW-1133">Transmembrane helix</keyword>
<dbReference type="AlphaFoldDB" id="A0A212LB18"/>
<dbReference type="PANTHER" id="PTHR36116">
    <property type="entry name" value="UPF0060 MEMBRANE PROTEIN YNFA"/>
    <property type="match status" value="1"/>
</dbReference>
<dbReference type="HAMAP" id="MF_00010">
    <property type="entry name" value="UPF0060"/>
    <property type="match status" value="1"/>
</dbReference>
<protein>
    <submittedName>
        <fullName evidence="6">Uncharacterized protein</fullName>
    </submittedName>
</protein>
<organism evidence="6">
    <name type="scientific">uncultured Desulfovibrio sp</name>
    <dbReference type="NCBI Taxonomy" id="167968"/>
    <lineage>
        <taxon>Bacteria</taxon>
        <taxon>Pseudomonadati</taxon>
        <taxon>Thermodesulfobacteriota</taxon>
        <taxon>Desulfovibrionia</taxon>
        <taxon>Desulfovibrionales</taxon>
        <taxon>Desulfovibrionaceae</taxon>
        <taxon>Desulfovibrio</taxon>
        <taxon>environmental samples</taxon>
    </lineage>
</organism>
<evidence type="ECO:0000256" key="3">
    <source>
        <dbReference type="ARBA" id="ARBA00022989"/>
    </source>
</evidence>
<reference evidence="6" key="1">
    <citation type="submission" date="2016-08" db="EMBL/GenBank/DDBJ databases">
        <authorList>
            <person name="Seilhamer J.J."/>
        </authorList>
    </citation>
    <scope>NUCLEOTIDE SEQUENCE</scope>
    <source>
        <strain evidence="6">86-1</strain>
    </source>
</reference>
<feature type="transmembrane region" description="Helical" evidence="5">
    <location>
        <begin position="136"/>
        <end position="154"/>
    </location>
</feature>
<proteinExistence type="inferred from homology"/>
<feature type="transmembrane region" description="Helical" evidence="5">
    <location>
        <begin position="52"/>
        <end position="72"/>
    </location>
</feature>
<name>A0A212LB18_9BACT</name>
<evidence type="ECO:0000256" key="1">
    <source>
        <dbReference type="ARBA" id="ARBA00022475"/>
    </source>
</evidence>
<evidence type="ECO:0000313" key="6">
    <source>
        <dbReference type="EMBL" id="SCM74677.1"/>
    </source>
</evidence>